<proteinExistence type="predicted"/>
<name>A0A0J6V5W7_9HYPH</name>
<evidence type="ECO:0000313" key="2">
    <source>
        <dbReference type="Proteomes" id="UP000035929"/>
    </source>
</evidence>
<dbReference type="PATRIC" id="fig|270351.6.peg.334"/>
<dbReference type="AlphaFoldDB" id="A0A0J6V5W7"/>
<dbReference type="Proteomes" id="UP000035929">
    <property type="component" value="Unassembled WGS sequence"/>
</dbReference>
<sequence length="74" mass="7904">MKVSMQVENPDEVNVTLTVTMPLRKWRVVMADLLRDYGSGSSVELANAISGVIDDVATVFGPPLSDPKPSASAE</sequence>
<dbReference type="RefSeq" id="WP_048464500.1">
    <property type="nucleotide sequence ID" value="NZ_LABX01000106.1"/>
</dbReference>
<accession>A0A0J6V5W7</accession>
<comment type="caution">
    <text evidence="1">The sequence shown here is derived from an EMBL/GenBank/DDBJ whole genome shotgun (WGS) entry which is preliminary data.</text>
</comment>
<protein>
    <submittedName>
        <fullName evidence="1">Uncharacterized protein</fullName>
    </submittedName>
</protein>
<reference evidence="1 2" key="1">
    <citation type="submission" date="2015-03" db="EMBL/GenBank/DDBJ databases">
        <title>Genome sequencing of Methylobacterium aquaticum DSM16371 type strain.</title>
        <authorList>
            <person name="Chaudhry V."/>
            <person name="Patil P.B."/>
        </authorList>
    </citation>
    <scope>NUCLEOTIDE SEQUENCE [LARGE SCALE GENOMIC DNA]</scope>
    <source>
        <strain evidence="1 2">DSM 16371</strain>
    </source>
</reference>
<evidence type="ECO:0000313" key="1">
    <source>
        <dbReference type="EMBL" id="KMO34306.1"/>
    </source>
</evidence>
<organism evidence="1 2">
    <name type="scientific">Methylobacterium aquaticum</name>
    <dbReference type="NCBI Taxonomy" id="270351"/>
    <lineage>
        <taxon>Bacteria</taxon>
        <taxon>Pseudomonadati</taxon>
        <taxon>Pseudomonadota</taxon>
        <taxon>Alphaproteobacteria</taxon>
        <taxon>Hyphomicrobiales</taxon>
        <taxon>Methylobacteriaceae</taxon>
        <taxon>Methylobacterium</taxon>
    </lineage>
</organism>
<gene>
    <name evidence="1" type="ORF">VP06_14645</name>
</gene>
<dbReference type="EMBL" id="LABX01000106">
    <property type="protein sequence ID" value="KMO34306.1"/>
    <property type="molecule type" value="Genomic_DNA"/>
</dbReference>